<dbReference type="AlphaFoldDB" id="A0A5N6K2T3"/>
<proteinExistence type="predicted"/>
<sequence length="86" mass="9693">MMEKYPESILYRGTGDGYSPSSIWTLMQSDLTAKNTLGYKYRKRDRNLLWGKPCEGGECHIKLSFLSTARTGDTTVPMNPSRPMVG</sequence>
<accession>A0A5N6K2T3</accession>
<dbReference type="EMBL" id="VIGI01000009">
    <property type="protein sequence ID" value="KAB8296299.1"/>
    <property type="molecule type" value="Genomic_DNA"/>
</dbReference>
<reference evidence="1 2" key="1">
    <citation type="submission" date="2019-06" db="EMBL/GenBank/DDBJ databases">
        <title>Genome Sequence of the Brown Rot Fungal Pathogen Monilinia laxa.</title>
        <authorList>
            <person name="De Miccolis Angelini R.M."/>
            <person name="Landi L."/>
            <person name="Abate D."/>
            <person name="Pollastro S."/>
            <person name="Romanazzi G."/>
            <person name="Faretra F."/>
        </authorList>
    </citation>
    <scope>NUCLEOTIDE SEQUENCE [LARGE SCALE GENOMIC DNA]</scope>
    <source>
        <strain evidence="1 2">Mlax316</strain>
    </source>
</reference>
<comment type="caution">
    <text evidence="1">The sequence shown here is derived from an EMBL/GenBank/DDBJ whole genome shotgun (WGS) entry which is preliminary data.</text>
</comment>
<protein>
    <submittedName>
        <fullName evidence="1">Uncharacterized protein</fullName>
    </submittedName>
</protein>
<name>A0A5N6K2T3_MONLA</name>
<keyword evidence="2" id="KW-1185">Reference proteome</keyword>
<gene>
    <name evidence="1" type="ORF">EYC80_009070</name>
</gene>
<evidence type="ECO:0000313" key="1">
    <source>
        <dbReference type="EMBL" id="KAB8296299.1"/>
    </source>
</evidence>
<organism evidence="1 2">
    <name type="scientific">Monilinia laxa</name>
    <name type="common">Brown rot fungus</name>
    <name type="synonym">Sclerotinia laxa</name>
    <dbReference type="NCBI Taxonomy" id="61186"/>
    <lineage>
        <taxon>Eukaryota</taxon>
        <taxon>Fungi</taxon>
        <taxon>Dikarya</taxon>
        <taxon>Ascomycota</taxon>
        <taxon>Pezizomycotina</taxon>
        <taxon>Leotiomycetes</taxon>
        <taxon>Helotiales</taxon>
        <taxon>Sclerotiniaceae</taxon>
        <taxon>Monilinia</taxon>
    </lineage>
</organism>
<evidence type="ECO:0000313" key="2">
    <source>
        <dbReference type="Proteomes" id="UP000326757"/>
    </source>
</evidence>
<dbReference type="Proteomes" id="UP000326757">
    <property type="component" value="Unassembled WGS sequence"/>
</dbReference>